<evidence type="ECO:0000313" key="2">
    <source>
        <dbReference type="EMBL" id="KAJ2800079.1"/>
    </source>
</evidence>
<gene>
    <name evidence="2" type="ORF">H4R20_004196</name>
</gene>
<evidence type="ECO:0000256" key="1">
    <source>
        <dbReference type="SAM" id="MobiDB-lite"/>
    </source>
</evidence>
<feature type="region of interest" description="Disordered" evidence="1">
    <location>
        <begin position="235"/>
        <end position="320"/>
    </location>
</feature>
<feature type="compositionally biased region" description="Polar residues" evidence="1">
    <location>
        <begin position="244"/>
        <end position="253"/>
    </location>
</feature>
<feature type="compositionally biased region" description="Acidic residues" evidence="1">
    <location>
        <begin position="402"/>
        <end position="418"/>
    </location>
</feature>
<protein>
    <submittedName>
        <fullName evidence="2">Uncharacterized protein</fullName>
    </submittedName>
</protein>
<feature type="region of interest" description="Disordered" evidence="1">
    <location>
        <begin position="191"/>
        <end position="218"/>
    </location>
</feature>
<proteinExistence type="predicted"/>
<feature type="compositionally biased region" description="Low complexity" evidence="1">
    <location>
        <begin position="334"/>
        <end position="346"/>
    </location>
</feature>
<feature type="compositionally biased region" description="Acidic residues" evidence="1">
    <location>
        <begin position="365"/>
        <end position="375"/>
    </location>
</feature>
<feature type="region of interest" description="Disordered" evidence="1">
    <location>
        <begin position="334"/>
        <end position="519"/>
    </location>
</feature>
<feature type="region of interest" description="Disordered" evidence="1">
    <location>
        <begin position="136"/>
        <end position="162"/>
    </location>
</feature>
<dbReference type="EMBL" id="JANBUO010001052">
    <property type="protein sequence ID" value="KAJ2800079.1"/>
    <property type="molecule type" value="Genomic_DNA"/>
</dbReference>
<comment type="caution">
    <text evidence="2">The sequence shown here is derived from an EMBL/GenBank/DDBJ whole genome shotgun (WGS) entry which is preliminary data.</text>
</comment>
<dbReference type="AlphaFoldDB" id="A0A9W8HU56"/>
<dbReference type="OrthoDB" id="5599381at2759"/>
<sequence length="598" mass="64391">MIPAEIFFGPDAVSSEEAYTVRPLRGDQVTRDRLAELSWRQVEEHRTMVRTRANERANRGVRTHWFEPGEWVTIRTKPYPSNLVDLGTRRRGPFLVAACHGPSYHLAYADGAPFANGVPGSSLMAYHFADDVTVSDVAPSSEEDTESSPPGDETEPSNNREAEGEDLMQAALGGGSGGVLENTTQEVRADIIPGARQGNPGILGPYTPSHSMSSYPQDLPPASFISFANRHIPRDDASFEPESLPTTRGTSAEANPASEAPQLDIADSGDTGHPPGDNPDWETSPSSPHLQDNEQDMASGDDTGLPHQGDSDSEDEDVPLLSLLMSYALSYANVTTPSTSTGSNSPAPLPLPEPHHTTTTPQPDSVEDDMIDLQPEDAQRTHASDGPPTRDAEESQSVTMTEDADEGNISESTIEDGEITTVPAVPRTTDTQPRRPAPSGTDWASADGSAATENHALVAPTPTRGELRFPNYDTDDLHMGTGTGVTVPRRAASPWHPASNPGRHATLSRHDSQGPSDTRCAWNTTQSVLGRRCRDSPSPSPPLVTLEIAEPPRALLRSRADHLQEALHPMLLHRARRVRADPYLNEEITEGLHVTGPG</sequence>
<feature type="compositionally biased region" description="Polar residues" evidence="1">
    <location>
        <begin position="281"/>
        <end position="290"/>
    </location>
</feature>
<evidence type="ECO:0000313" key="3">
    <source>
        <dbReference type="Proteomes" id="UP001140094"/>
    </source>
</evidence>
<feature type="compositionally biased region" description="Basic and acidic residues" evidence="1">
    <location>
        <begin position="377"/>
        <end position="393"/>
    </location>
</feature>
<name>A0A9W8HU56_9FUNG</name>
<accession>A0A9W8HU56</accession>
<feature type="non-terminal residue" evidence="2">
    <location>
        <position position="598"/>
    </location>
</feature>
<reference evidence="2" key="1">
    <citation type="submission" date="2022-07" db="EMBL/GenBank/DDBJ databases">
        <title>Phylogenomic reconstructions and comparative analyses of Kickxellomycotina fungi.</title>
        <authorList>
            <person name="Reynolds N.K."/>
            <person name="Stajich J.E."/>
            <person name="Barry K."/>
            <person name="Grigoriev I.V."/>
            <person name="Crous P."/>
            <person name="Smith M.E."/>
        </authorList>
    </citation>
    <scope>NUCLEOTIDE SEQUENCE</scope>
    <source>
        <strain evidence="2">NRRL 1565</strain>
    </source>
</reference>
<organism evidence="2 3">
    <name type="scientific">Coemansia guatemalensis</name>
    <dbReference type="NCBI Taxonomy" id="2761395"/>
    <lineage>
        <taxon>Eukaryota</taxon>
        <taxon>Fungi</taxon>
        <taxon>Fungi incertae sedis</taxon>
        <taxon>Zoopagomycota</taxon>
        <taxon>Kickxellomycotina</taxon>
        <taxon>Kickxellomycetes</taxon>
        <taxon>Kickxellales</taxon>
        <taxon>Kickxellaceae</taxon>
        <taxon>Coemansia</taxon>
    </lineage>
</organism>
<dbReference type="Proteomes" id="UP001140094">
    <property type="component" value="Unassembled WGS sequence"/>
</dbReference>
<keyword evidence="3" id="KW-1185">Reference proteome</keyword>